<dbReference type="EMBL" id="GILB01001913">
    <property type="protein sequence ID" value="NUU82246.1"/>
    <property type="molecule type" value="Transcribed_RNA"/>
</dbReference>
<reference evidence="1" key="1">
    <citation type="submission" date="2020-03" db="EMBL/GenBank/DDBJ databases">
        <authorList>
            <person name="Zhang R."/>
        </authorList>
    </citation>
    <scope>NUCLEOTIDE SEQUENCE</scope>
</reference>
<evidence type="ECO:0000313" key="1">
    <source>
        <dbReference type="EMBL" id="NUU82246.1"/>
    </source>
</evidence>
<protein>
    <submittedName>
        <fullName evidence="1">Uncharacterized protein</fullName>
    </submittedName>
</protein>
<dbReference type="AlphaFoldDB" id="A0A6M2EEE0"/>
<accession>A0A6M2EEE0</accession>
<sequence length="103" mass="11882">MERKGAAFPFFGLRGDGCVEVEDGKRRLRAVVLDLFVVERKGTAEKKMKTGGGWFGWPVFWVRKIKPRSNSGRPKMETRGGGWCEGKSFFFFRVRVSVYFFSF</sequence>
<organism evidence="1">
    <name type="scientific">Populus davidiana</name>
    <dbReference type="NCBI Taxonomy" id="266767"/>
    <lineage>
        <taxon>Eukaryota</taxon>
        <taxon>Viridiplantae</taxon>
        <taxon>Streptophyta</taxon>
        <taxon>Embryophyta</taxon>
        <taxon>Tracheophyta</taxon>
        <taxon>Spermatophyta</taxon>
        <taxon>Magnoliopsida</taxon>
        <taxon>eudicotyledons</taxon>
        <taxon>Gunneridae</taxon>
        <taxon>Pentapetalae</taxon>
        <taxon>rosids</taxon>
        <taxon>fabids</taxon>
        <taxon>Malpighiales</taxon>
        <taxon>Salicaceae</taxon>
        <taxon>Saliceae</taxon>
        <taxon>Populus</taxon>
    </lineage>
</organism>
<name>A0A6M2EEE0_9ROSI</name>
<proteinExistence type="predicted"/>